<dbReference type="GO" id="GO:0072380">
    <property type="term" value="C:TRC complex"/>
    <property type="evidence" value="ECO:0007669"/>
    <property type="project" value="TreeGrafter"/>
</dbReference>
<name>A0A395IFV9_9HELO</name>
<dbReference type="InterPro" id="IPR010371">
    <property type="entry name" value="YBR137W-like"/>
</dbReference>
<dbReference type="PANTHER" id="PTHR28255">
    <property type="match status" value="1"/>
</dbReference>
<dbReference type="OrthoDB" id="2209940at2759"/>
<reference evidence="2 3" key="1">
    <citation type="submission" date="2018-06" db="EMBL/GenBank/DDBJ databases">
        <title>Genome Sequence of the Brown Rot Fungal Pathogen Monilinia fructigena.</title>
        <authorList>
            <person name="Landi L."/>
            <person name="De Miccolis Angelini R.M."/>
            <person name="Pollastro S."/>
            <person name="Abate D."/>
            <person name="Faretra F."/>
            <person name="Romanazzi G."/>
        </authorList>
    </citation>
    <scope>NUCLEOTIDE SEQUENCE [LARGE SCALE GENOMIC DNA]</scope>
    <source>
        <strain evidence="2 3">Mfrg269</strain>
    </source>
</reference>
<dbReference type="Proteomes" id="UP000249056">
    <property type="component" value="Unassembled WGS sequence"/>
</dbReference>
<dbReference type="EMBL" id="QKRW01000060">
    <property type="protein sequence ID" value="RAL59076.1"/>
    <property type="molecule type" value="Genomic_DNA"/>
</dbReference>
<dbReference type="PANTHER" id="PTHR28255:SF1">
    <property type="entry name" value="UPF0303 PROTEIN YBR137W"/>
    <property type="match status" value="1"/>
</dbReference>
<dbReference type="GO" id="GO:0006620">
    <property type="term" value="P:post-translational protein targeting to endoplasmic reticulum membrane"/>
    <property type="evidence" value="ECO:0007669"/>
    <property type="project" value="TreeGrafter"/>
</dbReference>
<comment type="caution">
    <text evidence="2">The sequence shown here is derived from an EMBL/GenBank/DDBJ whole genome shotgun (WGS) entry which is preliminary data.</text>
</comment>
<keyword evidence="3" id="KW-1185">Reference proteome</keyword>
<organism evidence="2 3">
    <name type="scientific">Monilinia fructigena</name>
    <dbReference type="NCBI Taxonomy" id="38457"/>
    <lineage>
        <taxon>Eukaryota</taxon>
        <taxon>Fungi</taxon>
        <taxon>Dikarya</taxon>
        <taxon>Ascomycota</taxon>
        <taxon>Pezizomycotina</taxon>
        <taxon>Leotiomycetes</taxon>
        <taxon>Helotiales</taxon>
        <taxon>Sclerotiniaceae</taxon>
        <taxon>Monilinia</taxon>
    </lineage>
</organism>
<dbReference type="AlphaFoldDB" id="A0A395IFV9"/>
<sequence length="135" mass="14633">MSSSVGGGERMAPEVIPRPISHPPKDLESIARIDSSLIFEHFTTSDAWVLGSALRERLLPHPTPVVISISLSNANQILFHCCTHSAPCPTTIAGCRGSGRRFCAGALVLGICGKEDQRVMNKYKELELESESESE</sequence>
<accession>A0A395IFV9</accession>
<feature type="region of interest" description="Disordered" evidence="1">
    <location>
        <begin position="1"/>
        <end position="22"/>
    </location>
</feature>
<proteinExistence type="predicted"/>
<dbReference type="Gene3D" id="3.30.450.150">
    <property type="entry name" value="Haem-degrading domain"/>
    <property type="match status" value="1"/>
</dbReference>
<evidence type="ECO:0000313" key="3">
    <source>
        <dbReference type="Proteomes" id="UP000249056"/>
    </source>
</evidence>
<dbReference type="InterPro" id="IPR038084">
    <property type="entry name" value="PduO/GlcC-like_sf"/>
</dbReference>
<protein>
    <submittedName>
        <fullName evidence="2">Uncharacterized protein</fullName>
    </submittedName>
</protein>
<evidence type="ECO:0000256" key="1">
    <source>
        <dbReference type="SAM" id="MobiDB-lite"/>
    </source>
</evidence>
<evidence type="ECO:0000313" key="2">
    <source>
        <dbReference type="EMBL" id="RAL59076.1"/>
    </source>
</evidence>
<gene>
    <name evidence="2" type="ORF">DID88_008994</name>
</gene>